<name>A0A2N6LPR9_9CYAN</name>
<gene>
    <name evidence="9" type="ORF">CEN46_00545</name>
</gene>
<evidence type="ECO:0000256" key="6">
    <source>
        <dbReference type="ARBA" id="ARBA00022967"/>
    </source>
</evidence>
<evidence type="ECO:0000313" key="10">
    <source>
        <dbReference type="Proteomes" id="UP000235081"/>
    </source>
</evidence>
<dbReference type="InterPro" id="IPR050388">
    <property type="entry name" value="ABC_Ni/Peptide_Import"/>
</dbReference>
<dbReference type="SUPFAM" id="SSF52540">
    <property type="entry name" value="P-loop containing nucleoside triphosphate hydrolases"/>
    <property type="match status" value="1"/>
</dbReference>
<dbReference type="InterPro" id="IPR027417">
    <property type="entry name" value="P-loop_NTPase"/>
</dbReference>
<dbReference type="Proteomes" id="UP000235081">
    <property type="component" value="Unassembled WGS sequence"/>
</dbReference>
<dbReference type="AlphaFoldDB" id="A0A2N6LPR9"/>
<dbReference type="RefSeq" id="WP_146008615.1">
    <property type="nucleotide sequence ID" value="NZ_NMQE01000015.1"/>
</dbReference>
<evidence type="ECO:0000256" key="4">
    <source>
        <dbReference type="ARBA" id="ARBA00022475"/>
    </source>
</evidence>
<dbReference type="EMBL" id="NMQE01000015">
    <property type="protein sequence ID" value="PMB27894.1"/>
    <property type="molecule type" value="Genomic_DNA"/>
</dbReference>
<dbReference type="GO" id="GO:0016887">
    <property type="term" value="F:ATP hydrolysis activity"/>
    <property type="evidence" value="ECO:0007669"/>
    <property type="project" value="InterPro"/>
</dbReference>
<evidence type="ECO:0000256" key="7">
    <source>
        <dbReference type="ARBA" id="ARBA00023136"/>
    </source>
</evidence>
<dbReference type="Gene3D" id="3.40.50.300">
    <property type="entry name" value="P-loop containing nucleotide triphosphate hydrolases"/>
    <property type="match status" value="1"/>
</dbReference>
<evidence type="ECO:0000259" key="8">
    <source>
        <dbReference type="Pfam" id="PF00005"/>
    </source>
</evidence>
<dbReference type="PANTHER" id="PTHR43297">
    <property type="entry name" value="OLIGOPEPTIDE TRANSPORT ATP-BINDING PROTEIN APPD"/>
    <property type="match status" value="1"/>
</dbReference>
<evidence type="ECO:0000313" key="9">
    <source>
        <dbReference type="EMBL" id="PMB27894.1"/>
    </source>
</evidence>
<reference evidence="9 10" key="1">
    <citation type="submission" date="2017-07" db="EMBL/GenBank/DDBJ databases">
        <title>Genomes of Fischerella (Mastigocladus) sp. strains.</title>
        <authorList>
            <person name="Miller S.R."/>
        </authorList>
    </citation>
    <scope>NUCLEOTIDE SEQUENCE [LARGE SCALE GENOMIC DNA]</scope>
    <source>
        <strain evidence="9 10">CCMEE 5318</strain>
    </source>
</reference>
<feature type="domain" description="ABC transporter" evidence="8">
    <location>
        <begin position="26"/>
        <end position="50"/>
    </location>
</feature>
<comment type="subcellular location">
    <subcellularLocation>
        <location evidence="1">Membrane</location>
    </subcellularLocation>
</comment>
<dbReference type="Pfam" id="PF00005">
    <property type="entry name" value="ABC_tran"/>
    <property type="match status" value="1"/>
</dbReference>
<evidence type="ECO:0000256" key="2">
    <source>
        <dbReference type="ARBA" id="ARBA00005417"/>
    </source>
</evidence>
<comment type="similarity">
    <text evidence="2">Belongs to the ABC transporter superfamily.</text>
</comment>
<keyword evidence="7" id="KW-0472">Membrane</keyword>
<dbReference type="PANTHER" id="PTHR43297:SF14">
    <property type="entry name" value="ATPASE AAA-TYPE CORE DOMAIN-CONTAINING PROTEIN"/>
    <property type="match status" value="1"/>
</dbReference>
<organism evidence="9 10">
    <name type="scientific">Fischerella thermalis CCMEE 5318</name>
    <dbReference type="NCBI Taxonomy" id="2019666"/>
    <lineage>
        <taxon>Bacteria</taxon>
        <taxon>Bacillati</taxon>
        <taxon>Cyanobacteriota</taxon>
        <taxon>Cyanophyceae</taxon>
        <taxon>Nostocales</taxon>
        <taxon>Hapalosiphonaceae</taxon>
        <taxon>Fischerella</taxon>
    </lineage>
</organism>
<protein>
    <recommendedName>
        <fullName evidence="8">ABC transporter domain-containing protein</fullName>
    </recommendedName>
</protein>
<evidence type="ECO:0000256" key="1">
    <source>
        <dbReference type="ARBA" id="ARBA00004370"/>
    </source>
</evidence>
<keyword evidence="5" id="KW-0997">Cell inner membrane</keyword>
<dbReference type="InterPro" id="IPR003439">
    <property type="entry name" value="ABC_transporter-like_ATP-bd"/>
</dbReference>
<comment type="caution">
    <text evidence="9">The sequence shown here is derived from an EMBL/GenBank/DDBJ whole genome shotgun (WGS) entry which is preliminary data.</text>
</comment>
<evidence type="ECO:0000256" key="3">
    <source>
        <dbReference type="ARBA" id="ARBA00022448"/>
    </source>
</evidence>
<feature type="non-terminal residue" evidence="9">
    <location>
        <position position="52"/>
    </location>
</feature>
<dbReference type="GO" id="GO:0016020">
    <property type="term" value="C:membrane"/>
    <property type="evidence" value="ECO:0007669"/>
    <property type="project" value="UniProtKB-SubCell"/>
</dbReference>
<evidence type="ECO:0000256" key="5">
    <source>
        <dbReference type="ARBA" id="ARBA00022519"/>
    </source>
</evidence>
<keyword evidence="4" id="KW-1003">Cell membrane</keyword>
<keyword evidence="3" id="KW-0813">Transport</keyword>
<accession>A0A2N6LPR9</accession>
<sequence length="52" mass="5518">MKEIVLDVRDLQVEFAGDSKIIKAVDGISFQLHRGETLGIVGESGSGKSVTS</sequence>
<proteinExistence type="inferred from homology"/>
<keyword evidence="6" id="KW-1278">Translocase</keyword>
<dbReference type="GO" id="GO:0005524">
    <property type="term" value="F:ATP binding"/>
    <property type="evidence" value="ECO:0007669"/>
    <property type="project" value="InterPro"/>
</dbReference>